<organism evidence="1 2">
    <name type="scientific">Rhododendron molle</name>
    <name type="common">Chinese azalea</name>
    <name type="synonym">Azalea mollis</name>
    <dbReference type="NCBI Taxonomy" id="49168"/>
    <lineage>
        <taxon>Eukaryota</taxon>
        <taxon>Viridiplantae</taxon>
        <taxon>Streptophyta</taxon>
        <taxon>Embryophyta</taxon>
        <taxon>Tracheophyta</taxon>
        <taxon>Spermatophyta</taxon>
        <taxon>Magnoliopsida</taxon>
        <taxon>eudicotyledons</taxon>
        <taxon>Gunneridae</taxon>
        <taxon>Pentapetalae</taxon>
        <taxon>asterids</taxon>
        <taxon>Ericales</taxon>
        <taxon>Ericaceae</taxon>
        <taxon>Ericoideae</taxon>
        <taxon>Rhodoreae</taxon>
        <taxon>Rhododendron</taxon>
    </lineage>
</organism>
<evidence type="ECO:0000313" key="2">
    <source>
        <dbReference type="Proteomes" id="UP001062846"/>
    </source>
</evidence>
<reference evidence="1" key="1">
    <citation type="submission" date="2022-02" db="EMBL/GenBank/DDBJ databases">
        <title>Plant Genome Project.</title>
        <authorList>
            <person name="Zhang R.-G."/>
        </authorList>
    </citation>
    <scope>NUCLEOTIDE SEQUENCE</scope>
    <source>
        <strain evidence="1">AT1</strain>
    </source>
</reference>
<evidence type="ECO:0000313" key="1">
    <source>
        <dbReference type="EMBL" id="KAI8548961.1"/>
    </source>
</evidence>
<name>A0ACC0N7V2_RHOML</name>
<dbReference type="Proteomes" id="UP001062846">
    <property type="component" value="Chromosome 7"/>
</dbReference>
<protein>
    <submittedName>
        <fullName evidence="1">Uncharacterized protein</fullName>
    </submittedName>
</protein>
<gene>
    <name evidence="1" type="ORF">RHMOL_Rhmol07G0314200</name>
</gene>
<keyword evidence="2" id="KW-1185">Reference proteome</keyword>
<sequence length="589" mass="66530">MSSSASSATKKKIVLKSSDGETFEVEEAVALQSQTIKHMIEDDCADTGIPLPNVTSGVLSKVIEYCKKHAESPAPDDDDRAGNDSLKTFDAKFIDVDQALLFDLILAANYLDIKSLLDLTCQTVADMIKGKTPEEVRKIFNIVNDFTPEEEEEDQFTGFLVFECCGGREEECANCLVEQLSVNGEYISTFRTNSYIEMWKKAHEYHLGTKSLSRLCSSSSSSLPLRDPLCDYVLEPRQETLADIIESSNLHPLVVNFFEATFAACNMCDLVLFSVDQARANYSRIQRVINLTRNTHTSLDYRGSSVSKIVIPMSQDCLSQTIVPVDFCDLRAAPNFTVERAISREAINCEDRESLASTDYTHAQCRTLLEELASFTMLKNPLLSISPSQFRDKHDNHGYLLQRLTTKCRRVKRRAKFARLCKKTLGLSLVVSYSAIATAVLLLAIHSMVGILVAPPVIACSLGLTHHHWKKLFKRRLKTTSQERLGALLEVAAKGVYILMKDFDTTSRLVRRLEDEIEHIRVVGDVCVRNGNMEVVKEMVKEFGIDQKRFLEQLKELEEQIILCFLNINRSRRLVMQEILVLQQENRSR</sequence>
<comment type="caution">
    <text evidence="1">The sequence shown here is derived from an EMBL/GenBank/DDBJ whole genome shotgun (WGS) entry which is preliminary data.</text>
</comment>
<accession>A0ACC0N7V2</accession>
<proteinExistence type="predicted"/>
<dbReference type="EMBL" id="CM046394">
    <property type="protein sequence ID" value="KAI8548961.1"/>
    <property type="molecule type" value="Genomic_DNA"/>
</dbReference>